<feature type="transmembrane region" description="Helical" evidence="8">
    <location>
        <begin position="106"/>
        <end position="132"/>
    </location>
</feature>
<dbReference type="GO" id="GO:0046872">
    <property type="term" value="F:metal ion binding"/>
    <property type="evidence" value="ECO:0007669"/>
    <property type="project" value="UniProtKB-KW"/>
</dbReference>
<dbReference type="PRINTS" id="PR00387">
    <property type="entry name" value="PDIESTERASE1"/>
</dbReference>
<feature type="region of interest" description="Disordered" evidence="7">
    <location>
        <begin position="1"/>
        <end position="30"/>
    </location>
</feature>
<evidence type="ECO:0000313" key="13">
    <source>
        <dbReference type="Proteomes" id="UP000654075"/>
    </source>
</evidence>
<keyword evidence="8" id="KW-0472">Membrane</keyword>
<evidence type="ECO:0000256" key="7">
    <source>
        <dbReference type="SAM" id="MobiDB-lite"/>
    </source>
</evidence>
<sequence length="921" mass="102928">MASIAPEDATPEGSAQEQGSPMQPDVKPPEVVVVRVRRKSVTSISSNSSWKRSLASNRGFRRAGHILKPSADSYLFKTVMVVCLIFALFGGSLWILLDIPDDPGNIVLDTLMCIVTALFVLEMIFCCLVDLAEYPLSFFFWMDVLGTASMVFEISFLLGTAGKIQTASASIDAVLLRTARAAKVGARVGRLSKLMKCLSYAFLGKVNKVNTNSTVEAKVLSQKLMLTLSTKISLLTIVLVLVVPLFSIGQYPEEDLSMRLWGQKLEGDYRRSYLDLVTSNGTTTQIFSESVGEMVKFYEDANYVPFSIVGFTEEVIFANHSASIPGASMLQQAEPVRKSSIYRQEVPVCLVVRQGCTDEARAALYFNFKSPAQVEAGENMAMIFFIILVMVLVSINLSHTLDKMVVQPMERMLTMVKSMAGDILRQFGLEDDTTDTLSNSDAGGIAEETELIEGIFKKFARLAALAAERNDMTEAELANMDQEAKGVMMEMMNVQVQESKPILLENRKNSKTKVDNHSDFLKQILGKVGTDSTADTDDADDGTFSQLLRNDAPAVSALPVPRSTVDTWALDVLALEPDGQTKIALHIFFDSRLGQSTGRSWVNVDTFHRFHTAIKGGYNDLPYHNYAHACDVLHTVYRLLVTTRAEKWLSTIDQYALMVAALCHDVGHSGKTNPFLVETNHELALRYNDNSPLENMHCARLFEVCGHDDMDIFMRMDKAAKKQVRRVCIAAILHTDNVNHFEMVREVSKVYEMAPEVCDAQARVRGGEINQNYQELVLQKNSLLWMELFLHFADVSNPLKPFEICHKWAWRVLEEFFAQGDEEKSLGLPVGMLNDRDKINRPGSQHGFINFLVAPLVASTVRIFPPLHPLYSQMASNLEEWRHLWIKDVQPSPEDVAKKDADLQKVKDIARDLRLRAEPEG</sequence>
<feature type="binding site" evidence="4">
    <location>
        <position position="794"/>
    </location>
    <ligand>
        <name>AMP</name>
        <dbReference type="ChEBI" id="CHEBI:456215"/>
    </ligand>
</feature>
<evidence type="ECO:0000256" key="3">
    <source>
        <dbReference type="PIRSR" id="PIRSR623088-1"/>
    </source>
</evidence>
<evidence type="ECO:0000256" key="2">
    <source>
        <dbReference type="ARBA" id="ARBA00022801"/>
    </source>
</evidence>
<dbReference type="PROSITE" id="PS00126">
    <property type="entry name" value="PDEASE_I_1"/>
    <property type="match status" value="1"/>
</dbReference>
<reference evidence="11" key="1">
    <citation type="submission" date="2021-02" db="EMBL/GenBank/DDBJ databases">
        <authorList>
            <person name="Dougan E. K."/>
            <person name="Rhodes N."/>
            <person name="Thang M."/>
            <person name="Chan C."/>
        </authorList>
    </citation>
    <scope>NUCLEOTIDE SEQUENCE</scope>
</reference>
<gene>
    <name evidence="10" type="ORF">PGLA1383_LOCUS32131</name>
    <name evidence="11" type="ORF">PGLA2088_LOCUS21456</name>
</gene>
<feature type="binding site" evidence="5">
    <location>
        <position position="665"/>
    </location>
    <ligand>
        <name>Zn(2+)</name>
        <dbReference type="ChEBI" id="CHEBI:29105"/>
        <label>1</label>
    </ligand>
</feature>
<keyword evidence="8" id="KW-0812">Transmembrane</keyword>
<keyword evidence="1 5" id="KW-0479">Metal-binding</keyword>
<dbReference type="GO" id="GO:0007165">
    <property type="term" value="P:signal transduction"/>
    <property type="evidence" value="ECO:0007669"/>
    <property type="project" value="InterPro"/>
</dbReference>
<dbReference type="PANTHER" id="PTHR11347">
    <property type="entry name" value="CYCLIC NUCLEOTIDE PHOSPHODIESTERASE"/>
    <property type="match status" value="1"/>
</dbReference>
<dbReference type="OrthoDB" id="189220at2759"/>
<feature type="binding site" evidence="4">
    <location>
        <position position="845"/>
    </location>
    <ligand>
        <name>AMP</name>
        <dbReference type="ChEBI" id="CHEBI:456215"/>
    </ligand>
</feature>
<dbReference type="Proteomes" id="UP000654075">
    <property type="component" value="Unassembled WGS sequence"/>
</dbReference>
<feature type="binding site" evidence="4">
    <location>
        <begin position="624"/>
        <end position="628"/>
    </location>
    <ligand>
        <name>AMP</name>
        <dbReference type="ChEBI" id="CHEBI:456215"/>
    </ligand>
</feature>
<dbReference type="SMART" id="SM00471">
    <property type="entry name" value="HDc"/>
    <property type="match status" value="1"/>
</dbReference>
<dbReference type="GO" id="GO:0004114">
    <property type="term" value="F:3',5'-cyclic-nucleotide phosphodiesterase activity"/>
    <property type="evidence" value="ECO:0007669"/>
    <property type="project" value="InterPro"/>
</dbReference>
<feature type="binding site" evidence="5">
    <location>
        <position position="665"/>
    </location>
    <ligand>
        <name>Zn(2+)</name>
        <dbReference type="ChEBI" id="CHEBI:29105"/>
        <label>2</label>
    </ligand>
</feature>
<evidence type="ECO:0000313" key="10">
    <source>
        <dbReference type="EMBL" id="CAE8614407.1"/>
    </source>
</evidence>
<proteinExistence type="inferred from homology"/>
<dbReference type="EMBL" id="CAJNNV010025421">
    <property type="protein sequence ID" value="CAE8614407.1"/>
    <property type="molecule type" value="Genomic_DNA"/>
</dbReference>
<dbReference type="InterPro" id="IPR023088">
    <property type="entry name" value="PDEase"/>
</dbReference>
<feature type="active site" description="Proton donor" evidence="3">
    <location>
        <position position="624"/>
    </location>
</feature>
<evidence type="ECO:0000256" key="8">
    <source>
        <dbReference type="SAM" id="Phobius"/>
    </source>
</evidence>
<dbReference type="SUPFAM" id="SSF109604">
    <property type="entry name" value="HD-domain/PDEase-like"/>
    <property type="match status" value="1"/>
</dbReference>
<comment type="cofactor">
    <cofactor evidence="6">
        <name>a divalent metal cation</name>
        <dbReference type="ChEBI" id="CHEBI:60240"/>
    </cofactor>
    <text evidence="6">Binds 2 divalent metal cations per subunit. Site 1 may preferentially bind zinc ions, while site 2 has a preference for magnesium and/or manganese ions.</text>
</comment>
<dbReference type="PROSITE" id="PS51845">
    <property type="entry name" value="PDEASE_I_2"/>
    <property type="match status" value="1"/>
</dbReference>
<protein>
    <recommendedName>
        <fullName evidence="6">Phosphodiesterase</fullName>
        <ecNumber evidence="6">3.1.4.-</ecNumber>
    </recommendedName>
</protein>
<accession>A0A813JKE0</accession>
<keyword evidence="8" id="KW-1133">Transmembrane helix</keyword>
<keyword evidence="13" id="KW-1185">Reference proteome</keyword>
<evidence type="ECO:0000256" key="5">
    <source>
        <dbReference type="PIRSR" id="PIRSR623088-3"/>
    </source>
</evidence>
<dbReference type="EC" id="3.1.4.-" evidence="6"/>
<dbReference type="EMBL" id="CAJNNW010025780">
    <property type="protein sequence ID" value="CAE8679631.1"/>
    <property type="molecule type" value="Genomic_DNA"/>
</dbReference>
<dbReference type="Proteomes" id="UP000626109">
    <property type="component" value="Unassembled WGS sequence"/>
</dbReference>
<feature type="domain" description="PDEase" evidence="9">
    <location>
        <begin position="548"/>
        <end position="888"/>
    </location>
</feature>
<dbReference type="Pfam" id="PF00233">
    <property type="entry name" value="PDEase_I"/>
    <property type="match status" value="1"/>
</dbReference>
<dbReference type="InterPro" id="IPR036971">
    <property type="entry name" value="PDEase_catalytic_dom_sf"/>
</dbReference>
<feature type="transmembrane region" description="Helical" evidence="8">
    <location>
        <begin position="380"/>
        <end position="401"/>
    </location>
</feature>
<evidence type="ECO:0000256" key="1">
    <source>
        <dbReference type="ARBA" id="ARBA00022723"/>
    </source>
</evidence>
<evidence type="ECO:0000313" key="11">
    <source>
        <dbReference type="EMBL" id="CAE8679631.1"/>
    </source>
</evidence>
<comment type="caution">
    <text evidence="11">The sequence shown here is derived from an EMBL/GenBank/DDBJ whole genome shotgun (WGS) entry which is preliminary data.</text>
</comment>
<feature type="transmembrane region" description="Helical" evidence="8">
    <location>
        <begin position="232"/>
        <end position="251"/>
    </location>
</feature>
<dbReference type="InterPro" id="IPR023174">
    <property type="entry name" value="PDEase_CS"/>
</dbReference>
<feature type="transmembrane region" description="Helical" evidence="8">
    <location>
        <begin position="138"/>
        <end position="158"/>
    </location>
</feature>
<dbReference type="CDD" id="cd00077">
    <property type="entry name" value="HDc"/>
    <property type="match status" value="1"/>
</dbReference>
<feature type="transmembrane region" description="Helical" evidence="8">
    <location>
        <begin position="74"/>
        <end position="97"/>
    </location>
</feature>
<evidence type="ECO:0000313" key="12">
    <source>
        <dbReference type="Proteomes" id="UP000626109"/>
    </source>
</evidence>
<feature type="binding site" evidence="5">
    <location>
        <position position="794"/>
    </location>
    <ligand>
        <name>Zn(2+)</name>
        <dbReference type="ChEBI" id="CHEBI:29105"/>
        <label>1</label>
    </ligand>
</feature>
<keyword evidence="2 6" id="KW-0378">Hydrolase</keyword>
<feature type="binding site" evidence="4">
    <location>
        <position position="665"/>
    </location>
    <ligand>
        <name>AMP</name>
        <dbReference type="ChEBI" id="CHEBI:456215"/>
    </ligand>
</feature>
<organism evidence="11 12">
    <name type="scientific">Polarella glacialis</name>
    <name type="common">Dinoflagellate</name>
    <dbReference type="NCBI Taxonomy" id="89957"/>
    <lineage>
        <taxon>Eukaryota</taxon>
        <taxon>Sar</taxon>
        <taxon>Alveolata</taxon>
        <taxon>Dinophyceae</taxon>
        <taxon>Suessiales</taxon>
        <taxon>Suessiaceae</taxon>
        <taxon>Polarella</taxon>
    </lineage>
</organism>
<evidence type="ECO:0000256" key="6">
    <source>
        <dbReference type="RuleBase" id="RU363067"/>
    </source>
</evidence>
<name>A0A813JKE0_POLGL</name>
<dbReference type="Gene3D" id="1.10.1300.10">
    <property type="entry name" value="3'5'-cyclic nucleotide phosphodiesterase, catalytic domain"/>
    <property type="match status" value="1"/>
</dbReference>
<evidence type="ECO:0000259" key="9">
    <source>
        <dbReference type="PROSITE" id="PS51845"/>
    </source>
</evidence>
<dbReference type="InterPro" id="IPR002073">
    <property type="entry name" value="PDEase_catalytic_dom"/>
</dbReference>
<feature type="binding site" evidence="5">
    <location>
        <position position="628"/>
    </location>
    <ligand>
        <name>Zn(2+)</name>
        <dbReference type="ChEBI" id="CHEBI:29105"/>
        <label>1</label>
    </ligand>
</feature>
<evidence type="ECO:0000256" key="4">
    <source>
        <dbReference type="PIRSR" id="PIRSR623088-2"/>
    </source>
</evidence>
<feature type="binding site" evidence="5">
    <location>
        <position position="664"/>
    </location>
    <ligand>
        <name>Zn(2+)</name>
        <dbReference type="ChEBI" id="CHEBI:29105"/>
        <label>1</label>
    </ligand>
</feature>
<dbReference type="OMA" id="EMESETC"/>
<dbReference type="AlphaFoldDB" id="A0A813JKE0"/>
<comment type="similarity">
    <text evidence="6">Belongs to the cyclic nucleotide phosphodiesterase family.</text>
</comment>
<dbReference type="InterPro" id="IPR003607">
    <property type="entry name" value="HD/PDEase_dom"/>
</dbReference>